<evidence type="ECO:0000256" key="2">
    <source>
        <dbReference type="ARBA" id="ARBA00022723"/>
    </source>
</evidence>
<comment type="caution">
    <text evidence="7">The sequence shown here is derived from an EMBL/GenBank/DDBJ whole genome shotgun (WGS) entry which is preliminary data.</text>
</comment>
<name>A0A3E1NWE0_9BACT</name>
<dbReference type="InterPro" id="IPR009056">
    <property type="entry name" value="Cyt_c-like_dom"/>
</dbReference>
<dbReference type="OrthoDB" id="1524066at2"/>
<evidence type="ECO:0000313" key="7">
    <source>
        <dbReference type="EMBL" id="RFM32243.1"/>
    </source>
</evidence>
<dbReference type="InterPro" id="IPR011429">
    <property type="entry name" value="Cyt_c_Planctomycete-type"/>
</dbReference>
<proteinExistence type="predicted"/>
<dbReference type="GO" id="GO:0046872">
    <property type="term" value="F:metal ion binding"/>
    <property type="evidence" value="ECO:0007669"/>
    <property type="project" value="UniProtKB-KW"/>
</dbReference>
<dbReference type="InterPro" id="IPR036909">
    <property type="entry name" value="Cyt_c-like_dom_sf"/>
</dbReference>
<dbReference type="GO" id="GO:0009055">
    <property type="term" value="F:electron transfer activity"/>
    <property type="evidence" value="ECO:0007669"/>
    <property type="project" value="InterPro"/>
</dbReference>
<evidence type="ECO:0000256" key="4">
    <source>
        <dbReference type="PROSITE-ProRule" id="PRU00433"/>
    </source>
</evidence>
<dbReference type="Pfam" id="PF07635">
    <property type="entry name" value="PSCyt1"/>
    <property type="match status" value="1"/>
</dbReference>
<feature type="chain" id="PRO_5017582859" evidence="5">
    <location>
        <begin position="25"/>
        <end position="136"/>
    </location>
</feature>
<evidence type="ECO:0000259" key="6">
    <source>
        <dbReference type="PROSITE" id="PS51007"/>
    </source>
</evidence>
<dbReference type="GO" id="GO:0020037">
    <property type="term" value="F:heme binding"/>
    <property type="evidence" value="ECO:0007669"/>
    <property type="project" value="InterPro"/>
</dbReference>
<keyword evidence="2 4" id="KW-0479">Metal-binding</keyword>
<dbReference type="RefSeq" id="WP_116856329.1">
    <property type="nucleotide sequence ID" value="NZ_QTJV01000010.1"/>
</dbReference>
<accession>A0A3E1NWE0</accession>
<dbReference type="EMBL" id="QTJV01000010">
    <property type="protein sequence ID" value="RFM32243.1"/>
    <property type="molecule type" value="Genomic_DNA"/>
</dbReference>
<protein>
    <submittedName>
        <fullName evidence="7">Cytochrome c</fullName>
    </submittedName>
</protein>
<evidence type="ECO:0000256" key="5">
    <source>
        <dbReference type="SAM" id="SignalP"/>
    </source>
</evidence>
<dbReference type="SUPFAM" id="SSF46626">
    <property type="entry name" value="Cytochrome c"/>
    <property type="match status" value="1"/>
</dbReference>
<sequence length="136" mass="14210">MKRVFFFLSAIAIVYCLTMVTSCSKDNEKDLTNNGTDTTGTGGGGTTCDTVNMKYAANVQPILSANCYGCHGNGSASGGISLDTYSKVLTQVNNGNLIGTITHASGYPAMPQGGSKLSDCNINIIKDWIARGAQNN</sequence>
<feature type="signal peptide" evidence="5">
    <location>
        <begin position="1"/>
        <end position="24"/>
    </location>
</feature>
<gene>
    <name evidence="7" type="ORF">DXN04_26065</name>
</gene>
<dbReference type="AlphaFoldDB" id="A0A3E1NWE0"/>
<keyword evidence="3 4" id="KW-0408">Iron</keyword>
<feature type="domain" description="Cytochrome c" evidence="6">
    <location>
        <begin position="54"/>
        <end position="133"/>
    </location>
</feature>
<evidence type="ECO:0000256" key="3">
    <source>
        <dbReference type="ARBA" id="ARBA00023004"/>
    </source>
</evidence>
<keyword evidence="5" id="KW-0732">Signal</keyword>
<reference evidence="7 8" key="1">
    <citation type="submission" date="2018-08" db="EMBL/GenBank/DDBJ databases">
        <title>Chitinophaga sp. K20C18050901, a novel bacterium isolated from forest soil.</title>
        <authorList>
            <person name="Wang C."/>
        </authorList>
    </citation>
    <scope>NUCLEOTIDE SEQUENCE [LARGE SCALE GENOMIC DNA]</scope>
    <source>
        <strain evidence="7 8">K20C18050901</strain>
    </source>
</reference>
<organism evidence="7 8">
    <name type="scientific">Chitinophaga silvisoli</name>
    <dbReference type="NCBI Taxonomy" id="2291814"/>
    <lineage>
        <taxon>Bacteria</taxon>
        <taxon>Pseudomonadati</taxon>
        <taxon>Bacteroidota</taxon>
        <taxon>Chitinophagia</taxon>
        <taxon>Chitinophagales</taxon>
        <taxon>Chitinophagaceae</taxon>
        <taxon>Chitinophaga</taxon>
    </lineage>
</organism>
<evidence type="ECO:0000256" key="1">
    <source>
        <dbReference type="ARBA" id="ARBA00022617"/>
    </source>
</evidence>
<dbReference type="PROSITE" id="PS51007">
    <property type="entry name" value="CYTC"/>
    <property type="match status" value="1"/>
</dbReference>
<dbReference type="Proteomes" id="UP000261174">
    <property type="component" value="Unassembled WGS sequence"/>
</dbReference>
<keyword evidence="1 4" id="KW-0349">Heme</keyword>
<keyword evidence="8" id="KW-1185">Reference proteome</keyword>
<dbReference type="PROSITE" id="PS51257">
    <property type="entry name" value="PROKAR_LIPOPROTEIN"/>
    <property type="match status" value="1"/>
</dbReference>
<evidence type="ECO:0000313" key="8">
    <source>
        <dbReference type="Proteomes" id="UP000261174"/>
    </source>
</evidence>
<dbReference type="Gene3D" id="1.10.760.10">
    <property type="entry name" value="Cytochrome c-like domain"/>
    <property type="match status" value="1"/>
</dbReference>